<reference evidence="1 2" key="1">
    <citation type="submission" date="2022-11" db="EMBL/GenBank/DDBJ databases">
        <title>Minimal conservation of predation-associated metabolite biosynthetic gene clusters underscores biosynthetic potential of Myxococcota including descriptions for ten novel species: Archangium lansinium sp. nov., Myxococcus landrumus sp. nov., Nannocystis bai.</title>
        <authorList>
            <person name="Ahearne A."/>
            <person name="Stevens C."/>
            <person name="Phillips K."/>
        </authorList>
    </citation>
    <scope>NUCLEOTIDE SEQUENCE [LARGE SCALE GENOMIC DNA]</scope>
    <source>
        <strain evidence="1 2">MIWBW</strain>
    </source>
</reference>
<dbReference type="Proteomes" id="UP001207654">
    <property type="component" value="Unassembled WGS sequence"/>
</dbReference>
<proteinExistence type="predicted"/>
<keyword evidence="2" id="KW-1185">Reference proteome</keyword>
<comment type="caution">
    <text evidence="1">The sequence shown here is derived from an EMBL/GenBank/DDBJ whole genome shotgun (WGS) entry which is preliminary data.</text>
</comment>
<protein>
    <recommendedName>
        <fullName evidence="3">Leucine rich repeat (LRR) protein</fullName>
    </recommendedName>
</protein>
<dbReference type="SUPFAM" id="SSF52058">
    <property type="entry name" value="L domain-like"/>
    <property type="match status" value="1"/>
</dbReference>
<evidence type="ECO:0008006" key="3">
    <source>
        <dbReference type="Google" id="ProtNLM"/>
    </source>
</evidence>
<evidence type="ECO:0000313" key="1">
    <source>
        <dbReference type="EMBL" id="MCY1079505.1"/>
    </source>
</evidence>
<accession>A0ABT4ACW7</accession>
<sequence>MDFSPLDPGVADALARALGHAAPFSEAECAALEGPLTVLHARDVSELSHCSGLRHLELIASDVRDASALASLKRLRQLTIIATPLESLTPLQALPALEHLTLNFTHVQDATPLKSMPSLRKAELHGNPLTKESYNLVARRLSSTAAPQEAGPLLQVLPPLREDWEATRLLWEHGIAAGVARIDFRWWHFVSAGIPRLTPGPCDAVPRDPLLITEALGENPSLTLEALFQQAIQARDTPPQVGISQLKSRRPWGSSTEAASWVRASALDAETKEGLLQFIAHFPALTFYREERELLDEVAAESRVQLPSWLREIRQTLAGILPDQDPPEVMVRLQRFDFPRNTTTEPDSRWYSLVPGRYSGREEEQLLRAMNLVNVGISDELLWSQLLVRTDAPEDRAIYDFALERFQERQREGRDPHGTLGRVFTSYASMLSAINAVRLRRKQPIFAVQEPGTPA</sequence>
<evidence type="ECO:0000313" key="2">
    <source>
        <dbReference type="Proteomes" id="UP001207654"/>
    </source>
</evidence>
<dbReference type="InterPro" id="IPR032675">
    <property type="entry name" value="LRR_dom_sf"/>
</dbReference>
<gene>
    <name evidence="1" type="ORF">OV287_34110</name>
</gene>
<dbReference type="Gene3D" id="3.80.10.10">
    <property type="entry name" value="Ribonuclease Inhibitor"/>
    <property type="match status" value="1"/>
</dbReference>
<dbReference type="EMBL" id="JAPNKA010000001">
    <property type="protein sequence ID" value="MCY1079505.1"/>
    <property type="molecule type" value="Genomic_DNA"/>
</dbReference>
<dbReference type="RefSeq" id="WP_267538221.1">
    <property type="nucleotide sequence ID" value="NZ_JAPNKA010000001.1"/>
</dbReference>
<name>A0ABT4ACW7_9BACT</name>
<organism evidence="1 2">
    <name type="scientific">Archangium lansingense</name>
    <dbReference type="NCBI Taxonomy" id="2995310"/>
    <lineage>
        <taxon>Bacteria</taxon>
        <taxon>Pseudomonadati</taxon>
        <taxon>Myxococcota</taxon>
        <taxon>Myxococcia</taxon>
        <taxon>Myxococcales</taxon>
        <taxon>Cystobacterineae</taxon>
        <taxon>Archangiaceae</taxon>
        <taxon>Archangium</taxon>
    </lineage>
</organism>